<protein>
    <submittedName>
        <fullName evidence="2">Uncharacterized protein</fullName>
    </submittedName>
</protein>
<evidence type="ECO:0000313" key="2">
    <source>
        <dbReference type="EMBL" id="TXK79907.1"/>
    </source>
</evidence>
<dbReference type="OrthoDB" id="5770031at2"/>
<organism evidence="2 3">
    <name type="scientific">Rheinheimera tangshanensis</name>
    <dbReference type="NCBI Taxonomy" id="400153"/>
    <lineage>
        <taxon>Bacteria</taxon>
        <taxon>Pseudomonadati</taxon>
        <taxon>Pseudomonadota</taxon>
        <taxon>Gammaproteobacteria</taxon>
        <taxon>Chromatiales</taxon>
        <taxon>Chromatiaceae</taxon>
        <taxon>Rheinheimera</taxon>
    </lineage>
</organism>
<keyword evidence="1" id="KW-0732">Signal</keyword>
<dbReference type="AlphaFoldDB" id="A0A5C8LT98"/>
<evidence type="ECO:0000313" key="3">
    <source>
        <dbReference type="Proteomes" id="UP000321814"/>
    </source>
</evidence>
<comment type="caution">
    <text evidence="2">The sequence shown here is derived from an EMBL/GenBank/DDBJ whole genome shotgun (WGS) entry which is preliminary data.</text>
</comment>
<proteinExistence type="predicted"/>
<name>A0A5C8LT98_9GAMM</name>
<dbReference type="Proteomes" id="UP000321814">
    <property type="component" value="Unassembled WGS sequence"/>
</dbReference>
<feature type="signal peptide" evidence="1">
    <location>
        <begin position="1"/>
        <end position="19"/>
    </location>
</feature>
<feature type="chain" id="PRO_5022880464" evidence="1">
    <location>
        <begin position="20"/>
        <end position="160"/>
    </location>
</feature>
<sequence length="160" mass="18299">MKWLLVISLCLSCSVSAHSLSTAFMQLHNTEAGLSARLELSIADLQQALNWPADQDIRWSDIQKNKTQIFSYLQQHLYVKSKQNNRCVLETEANAWTAVEKNQTYYLSLPLVSTCNAQQSSLHYQLFSELHDHKLLVSWQDKQWVVSHQSPALDLTKVAP</sequence>
<dbReference type="EMBL" id="VRLR01000008">
    <property type="protein sequence ID" value="TXK79907.1"/>
    <property type="molecule type" value="Genomic_DNA"/>
</dbReference>
<keyword evidence="3" id="KW-1185">Reference proteome</keyword>
<accession>A0A5C8LT98</accession>
<gene>
    <name evidence="2" type="ORF">FU839_12605</name>
</gene>
<reference evidence="2 3" key="1">
    <citation type="submission" date="2019-08" db="EMBL/GenBank/DDBJ databases">
        <title>Draft genome analysis of Rheinheimera tangshanensis isolated from the roots of fresh rice plants (Oryza sativa).</title>
        <authorList>
            <person name="Yu Q."/>
            <person name="Qi Y."/>
            <person name="Zhang H."/>
            <person name="Pu J."/>
        </authorList>
    </citation>
    <scope>NUCLEOTIDE SEQUENCE [LARGE SCALE GENOMIC DNA]</scope>
    <source>
        <strain evidence="2 3">JA3-B52</strain>
    </source>
</reference>
<dbReference type="RefSeq" id="WP_147904653.1">
    <property type="nucleotide sequence ID" value="NZ_BAAAGC010000005.1"/>
</dbReference>
<evidence type="ECO:0000256" key="1">
    <source>
        <dbReference type="SAM" id="SignalP"/>
    </source>
</evidence>